<dbReference type="InterPro" id="IPR051263">
    <property type="entry name" value="C-type_cytochrome_biogenesis"/>
</dbReference>
<keyword evidence="10" id="KW-1185">Reference proteome</keyword>
<evidence type="ECO:0000256" key="5">
    <source>
        <dbReference type="PROSITE-ProRule" id="PRU00339"/>
    </source>
</evidence>
<evidence type="ECO:0000256" key="1">
    <source>
        <dbReference type="ARBA" id="ARBA00004196"/>
    </source>
</evidence>
<protein>
    <submittedName>
        <fullName evidence="9">C-type cytochrome biogenesis protein CcmI</fullName>
    </submittedName>
</protein>
<feature type="domain" description="Cytochrome c-type biogenesis protein H Ig-like" evidence="7">
    <location>
        <begin position="289"/>
        <end position="394"/>
    </location>
</feature>
<comment type="subcellular location">
    <subcellularLocation>
        <location evidence="1">Cell envelope</location>
    </subcellularLocation>
</comment>
<evidence type="ECO:0000313" key="9">
    <source>
        <dbReference type="EMBL" id="TRW50271.1"/>
    </source>
</evidence>
<dbReference type="InterPro" id="IPR056413">
    <property type="entry name" value="TPR_CcmH_CycH"/>
</dbReference>
<dbReference type="Pfam" id="PF23892">
    <property type="entry name" value="Ig_CycH"/>
    <property type="match status" value="1"/>
</dbReference>
<dbReference type="Pfam" id="PF23914">
    <property type="entry name" value="TPR_CcmH_CycH"/>
    <property type="match status" value="1"/>
</dbReference>
<evidence type="ECO:0000256" key="4">
    <source>
        <dbReference type="ARBA" id="ARBA00022803"/>
    </source>
</evidence>
<dbReference type="GO" id="GO:0030313">
    <property type="term" value="C:cell envelope"/>
    <property type="evidence" value="ECO:0007669"/>
    <property type="project" value="UniProtKB-SubCell"/>
</dbReference>
<dbReference type="GO" id="GO:0005886">
    <property type="term" value="C:plasma membrane"/>
    <property type="evidence" value="ECO:0007669"/>
    <property type="project" value="TreeGrafter"/>
</dbReference>
<dbReference type="PANTHER" id="PTHR47870">
    <property type="entry name" value="CYTOCHROME C-TYPE BIOGENESIS PROTEIN CCMH"/>
    <property type="match status" value="1"/>
</dbReference>
<feature type="domain" description="Cytochrome c-type biogenesis protein H TPR" evidence="8">
    <location>
        <begin position="111"/>
        <end position="268"/>
    </location>
</feature>
<dbReference type="PROSITE" id="PS50005">
    <property type="entry name" value="TPR"/>
    <property type="match status" value="2"/>
</dbReference>
<dbReference type="AlphaFoldDB" id="A0A552X5G8"/>
<reference evidence="9 10" key="1">
    <citation type="submission" date="2019-07" db="EMBL/GenBank/DDBJ databases">
        <authorList>
            <person name="Yang M."/>
            <person name="Zhao D."/>
            <person name="Xiang H."/>
        </authorList>
    </citation>
    <scope>NUCLEOTIDE SEQUENCE [LARGE SCALE GENOMIC DNA]</scope>
    <source>
        <strain evidence="9 10">IM1326</strain>
    </source>
</reference>
<gene>
    <name evidence="9" type="primary">ccmI</name>
    <name evidence="9" type="ORF">FM042_05410</name>
</gene>
<evidence type="ECO:0000256" key="3">
    <source>
        <dbReference type="ARBA" id="ARBA00022748"/>
    </source>
</evidence>
<evidence type="ECO:0000256" key="2">
    <source>
        <dbReference type="ARBA" id="ARBA00022737"/>
    </source>
</evidence>
<keyword evidence="3" id="KW-0201">Cytochrome c-type biogenesis</keyword>
<comment type="caution">
    <text evidence="9">The sequence shown here is derived from an EMBL/GenBank/DDBJ whole genome shotgun (WGS) entry which is preliminary data.</text>
</comment>
<proteinExistence type="predicted"/>
<name>A0A552X5G8_9GAMM</name>
<dbReference type="InterPro" id="IPR011990">
    <property type="entry name" value="TPR-like_helical_dom_sf"/>
</dbReference>
<feature type="transmembrane region" description="Helical" evidence="6">
    <location>
        <begin position="86"/>
        <end position="105"/>
    </location>
</feature>
<evidence type="ECO:0000313" key="10">
    <source>
        <dbReference type="Proteomes" id="UP000320359"/>
    </source>
</evidence>
<dbReference type="InterPro" id="IPR019734">
    <property type="entry name" value="TPR_rpt"/>
</dbReference>
<dbReference type="InterPro" id="IPR017560">
    <property type="entry name" value="Cyt_c_biogenesis_CcmI"/>
</dbReference>
<sequence>MWYLMIALLLVFAVVFLWLARRQQWETWTIIQANKEIYESRLQELQEDLEQGVISERELLIAKQELQKTFVTEIDNPDDVVKAKPANIWILAVILVVLAGGLYLYGGSWKQQQQADRAWDTLPLLSDWLLGDDRAAPQTEEDLWEYALGLRQRLHDEPEENAWTLYGRMMMQLQQLEQALEAFERSHRMNPNNPSNLLVYSQALIFSGTDRDLAMANRYLGRVLQQDNRNTEAFGLLGVVHFERADYERAVTAWEMALMMMDEQDPRYASIQNSLQQAQDRLDGTVMTLTVTIDISETLRNEMPWTANLFVFVRDPDGGSAPIAVTRQRVTDFPVTVTLTDEDMMLEGASLSNASSWLVGARLTTGDTMDRRSGDFEARPRLLERETGQQIRIVLTEMIP</sequence>
<keyword evidence="6" id="KW-1133">Transmembrane helix</keyword>
<dbReference type="EMBL" id="VJWL01000001">
    <property type="protein sequence ID" value="TRW50271.1"/>
    <property type="molecule type" value="Genomic_DNA"/>
</dbReference>
<dbReference type="PANTHER" id="PTHR47870:SF1">
    <property type="entry name" value="CYTOCHROME C-TYPE BIOGENESIS PROTEIN CCMH"/>
    <property type="match status" value="1"/>
</dbReference>
<feature type="repeat" description="TPR" evidence="5">
    <location>
        <begin position="160"/>
        <end position="193"/>
    </location>
</feature>
<dbReference type="GO" id="GO:0017004">
    <property type="term" value="P:cytochrome complex assembly"/>
    <property type="evidence" value="ECO:0007669"/>
    <property type="project" value="UniProtKB-KW"/>
</dbReference>
<organism evidence="9 10">
    <name type="scientific">Aliidiomarina halalkaliphila</name>
    <dbReference type="NCBI Taxonomy" id="2593535"/>
    <lineage>
        <taxon>Bacteria</taxon>
        <taxon>Pseudomonadati</taxon>
        <taxon>Pseudomonadota</taxon>
        <taxon>Gammaproteobacteria</taxon>
        <taxon>Alteromonadales</taxon>
        <taxon>Idiomarinaceae</taxon>
        <taxon>Aliidiomarina</taxon>
    </lineage>
</organism>
<dbReference type="NCBIfam" id="TIGR03142">
    <property type="entry name" value="cytochro_ccmI"/>
    <property type="match status" value="1"/>
</dbReference>
<evidence type="ECO:0000259" key="7">
    <source>
        <dbReference type="Pfam" id="PF23892"/>
    </source>
</evidence>
<dbReference type="SUPFAM" id="SSF48452">
    <property type="entry name" value="TPR-like"/>
    <property type="match status" value="1"/>
</dbReference>
<dbReference type="SMART" id="SM00028">
    <property type="entry name" value="TPR"/>
    <property type="match status" value="2"/>
</dbReference>
<dbReference type="InterPro" id="IPR056412">
    <property type="entry name" value="Ig_CycH"/>
</dbReference>
<keyword evidence="4 5" id="KW-0802">TPR repeat</keyword>
<dbReference type="Proteomes" id="UP000320359">
    <property type="component" value="Unassembled WGS sequence"/>
</dbReference>
<keyword evidence="6" id="KW-0812">Transmembrane</keyword>
<feature type="repeat" description="TPR" evidence="5">
    <location>
        <begin position="231"/>
        <end position="264"/>
    </location>
</feature>
<dbReference type="RefSeq" id="WP_143235085.1">
    <property type="nucleotide sequence ID" value="NZ_VJWL01000001.1"/>
</dbReference>
<dbReference type="OrthoDB" id="9776053at2"/>
<evidence type="ECO:0000256" key="6">
    <source>
        <dbReference type="SAM" id="Phobius"/>
    </source>
</evidence>
<accession>A0A552X5G8</accession>
<dbReference type="Gene3D" id="1.25.40.10">
    <property type="entry name" value="Tetratricopeptide repeat domain"/>
    <property type="match status" value="1"/>
</dbReference>
<keyword evidence="6" id="KW-0472">Membrane</keyword>
<keyword evidence="2" id="KW-0677">Repeat</keyword>
<evidence type="ECO:0000259" key="8">
    <source>
        <dbReference type="Pfam" id="PF23914"/>
    </source>
</evidence>